<dbReference type="EMBL" id="KV008808">
    <property type="protein sequence ID" value="KZV29938.1"/>
    <property type="molecule type" value="Genomic_DNA"/>
</dbReference>
<protein>
    <submittedName>
        <fullName evidence="1">Uncharacterized protein</fullName>
    </submittedName>
</protein>
<reference evidence="1 2" key="1">
    <citation type="journal article" date="2015" name="Proc. Natl. Acad. Sci. U.S.A.">
        <title>The resurrection genome of Boea hygrometrica: A blueprint for survival of dehydration.</title>
        <authorList>
            <person name="Xiao L."/>
            <person name="Yang G."/>
            <person name="Zhang L."/>
            <person name="Yang X."/>
            <person name="Zhao S."/>
            <person name="Ji Z."/>
            <person name="Zhou Q."/>
            <person name="Hu M."/>
            <person name="Wang Y."/>
            <person name="Chen M."/>
            <person name="Xu Y."/>
            <person name="Jin H."/>
            <person name="Xiao X."/>
            <person name="Hu G."/>
            <person name="Bao F."/>
            <person name="Hu Y."/>
            <person name="Wan P."/>
            <person name="Li L."/>
            <person name="Deng X."/>
            <person name="Kuang T."/>
            <person name="Xiang C."/>
            <person name="Zhu J.K."/>
            <person name="Oliver M.J."/>
            <person name="He Y."/>
        </authorList>
    </citation>
    <scope>NUCLEOTIDE SEQUENCE [LARGE SCALE GENOMIC DNA]</scope>
    <source>
        <strain evidence="2">cv. XS01</strain>
    </source>
</reference>
<dbReference type="Proteomes" id="UP000250235">
    <property type="component" value="Unassembled WGS sequence"/>
</dbReference>
<gene>
    <name evidence="1" type="ORF">F511_22829</name>
</gene>
<proteinExistence type="predicted"/>
<evidence type="ECO:0000313" key="1">
    <source>
        <dbReference type="EMBL" id="KZV29938.1"/>
    </source>
</evidence>
<keyword evidence="2" id="KW-1185">Reference proteome</keyword>
<accession>A0A2Z7B7L1</accession>
<sequence length="270" mass="30377">MLSWSFLDQLDFAPIWFLHSTCITDSACKNHLVMSSVQYGPFSSNIPIDSTTIGKSRVSRDSIAMHTSWRSNNDISCATRASGEYSITNIDSYMQQDLTQSRHLMTPTESVLFGFGPAVGRCVWRRHRFCLRSSSSASLYFNRWCISAYPAVASDQLLRASKLCRLDKLERQPFEWSALYQLLRDLMRCDCWFVNQLLVASCSPYWGLTLRSIWGCCVCLPVCCSGFPGYSAGRGFDPAGGAPGGGYSVPVMYIIYVHWYHRGWDVPGDA</sequence>
<organism evidence="1 2">
    <name type="scientific">Dorcoceras hygrometricum</name>
    <dbReference type="NCBI Taxonomy" id="472368"/>
    <lineage>
        <taxon>Eukaryota</taxon>
        <taxon>Viridiplantae</taxon>
        <taxon>Streptophyta</taxon>
        <taxon>Embryophyta</taxon>
        <taxon>Tracheophyta</taxon>
        <taxon>Spermatophyta</taxon>
        <taxon>Magnoliopsida</taxon>
        <taxon>eudicotyledons</taxon>
        <taxon>Gunneridae</taxon>
        <taxon>Pentapetalae</taxon>
        <taxon>asterids</taxon>
        <taxon>lamiids</taxon>
        <taxon>Lamiales</taxon>
        <taxon>Gesneriaceae</taxon>
        <taxon>Didymocarpoideae</taxon>
        <taxon>Trichosporeae</taxon>
        <taxon>Loxocarpinae</taxon>
        <taxon>Dorcoceras</taxon>
    </lineage>
</organism>
<dbReference type="AlphaFoldDB" id="A0A2Z7B7L1"/>
<evidence type="ECO:0000313" key="2">
    <source>
        <dbReference type="Proteomes" id="UP000250235"/>
    </source>
</evidence>
<name>A0A2Z7B7L1_9LAMI</name>